<protein>
    <recommendedName>
        <fullName evidence="4">Secreted protein</fullName>
    </recommendedName>
</protein>
<reference evidence="2 3" key="1">
    <citation type="submission" date="2019-10" db="EMBL/GenBank/DDBJ databases">
        <title>Nocardia macrotermitis sp. nov. and Nocardia aurantia sp. nov., isolated from the gut of fungus growing-termite Macrotermes natalensis.</title>
        <authorList>
            <person name="Benndorf R."/>
            <person name="Schwitalla J."/>
            <person name="Martin K."/>
            <person name="De Beer W."/>
            <person name="Kaster A.-K."/>
            <person name="Vollmers J."/>
            <person name="Poulsen M."/>
            <person name="Beemelmanns C."/>
        </authorList>
    </citation>
    <scope>NUCLEOTIDE SEQUENCE [LARGE SCALE GENOMIC DNA]</scope>
    <source>
        <strain evidence="2 3">RB20</strain>
    </source>
</reference>
<comment type="caution">
    <text evidence="2">The sequence shown here is derived from an EMBL/GenBank/DDBJ whole genome shotgun (WGS) entry which is preliminary data.</text>
</comment>
<name>A0A7K0DB92_9NOCA</name>
<feature type="signal peptide" evidence="1">
    <location>
        <begin position="1"/>
        <end position="21"/>
    </location>
</feature>
<evidence type="ECO:0000313" key="2">
    <source>
        <dbReference type="EMBL" id="MQY22997.1"/>
    </source>
</evidence>
<dbReference type="EMBL" id="WEGK01000016">
    <property type="protein sequence ID" value="MQY22997.1"/>
    <property type="molecule type" value="Genomic_DNA"/>
</dbReference>
<evidence type="ECO:0008006" key="4">
    <source>
        <dbReference type="Google" id="ProtNLM"/>
    </source>
</evidence>
<dbReference type="Proteomes" id="UP000438448">
    <property type="component" value="Unassembled WGS sequence"/>
</dbReference>
<keyword evidence="3" id="KW-1185">Reference proteome</keyword>
<dbReference type="AlphaFoldDB" id="A0A7K0DB92"/>
<organism evidence="2 3">
    <name type="scientific">Nocardia macrotermitis</name>
    <dbReference type="NCBI Taxonomy" id="2585198"/>
    <lineage>
        <taxon>Bacteria</taxon>
        <taxon>Bacillati</taxon>
        <taxon>Actinomycetota</taxon>
        <taxon>Actinomycetes</taxon>
        <taxon>Mycobacteriales</taxon>
        <taxon>Nocardiaceae</taxon>
        <taxon>Nocardia</taxon>
    </lineage>
</organism>
<feature type="chain" id="PRO_5038787528" description="Secreted protein" evidence="1">
    <location>
        <begin position="22"/>
        <end position="162"/>
    </location>
</feature>
<evidence type="ECO:0000313" key="3">
    <source>
        <dbReference type="Proteomes" id="UP000438448"/>
    </source>
</evidence>
<evidence type="ECO:0000256" key="1">
    <source>
        <dbReference type="SAM" id="SignalP"/>
    </source>
</evidence>
<proteinExistence type="predicted"/>
<keyword evidence="1" id="KW-0732">Signal</keyword>
<gene>
    <name evidence="2" type="ORF">NRB20_61220</name>
</gene>
<sequence>MFHKRFRAVFTSGALALTALAAVTATAGAAPIGYTDTPLPQSSTAVRGFGCAGEVWGNARVWHNLPSERGKVTFTVLGSLKFLGIQAPWCAVTPTVHWRNLTTGATGSQTVNLTAPAEIPDFFGMPTPKRGEFAAHTGPGRVEVGIDTDMPHSPSVTTITVD</sequence>
<accession>A0A7K0DB92</accession>